<dbReference type="EMBL" id="JABEQB010000008">
    <property type="protein sequence ID" value="NNG66418.1"/>
    <property type="molecule type" value="Genomic_DNA"/>
</dbReference>
<evidence type="ECO:0000313" key="3">
    <source>
        <dbReference type="Proteomes" id="UP000529861"/>
    </source>
</evidence>
<dbReference type="GO" id="GO:0003697">
    <property type="term" value="F:single-stranded DNA binding"/>
    <property type="evidence" value="ECO:0007669"/>
    <property type="project" value="InterPro"/>
</dbReference>
<comment type="caution">
    <text evidence="2">The sequence shown here is derived from an EMBL/GenBank/DDBJ whole genome shotgun (WGS) entry which is preliminary data.</text>
</comment>
<name>A0A7Y2L5Y9_9THEO</name>
<proteinExistence type="predicted"/>
<protein>
    <recommendedName>
        <fullName evidence="1">N-terminal domain-containing protein</fullName>
    </recommendedName>
</protein>
<dbReference type="InterPro" id="IPR013610">
    <property type="entry name" value="ArdC_N"/>
</dbReference>
<dbReference type="AlphaFoldDB" id="A0A7Y2L5Y9"/>
<evidence type="ECO:0000259" key="1">
    <source>
        <dbReference type="Pfam" id="PF08401"/>
    </source>
</evidence>
<dbReference type="Proteomes" id="UP000529861">
    <property type="component" value="Unassembled WGS sequence"/>
</dbReference>
<feature type="domain" description="N-terminal" evidence="1">
    <location>
        <begin position="21"/>
        <end position="111"/>
    </location>
</feature>
<accession>A0A7Y2L5Y9</accession>
<dbReference type="Pfam" id="PF08401">
    <property type="entry name" value="ArdcN"/>
    <property type="match status" value="1"/>
</dbReference>
<evidence type="ECO:0000313" key="2">
    <source>
        <dbReference type="EMBL" id="NNG66418.1"/>
    </source>
</evidence>
<dbReference type="RefSeq" id="WP_170270614.1">
    <property type="nucleotide sequence ID" value="NZ_JABEQB010000008.1"/>
</dbReference>
<reference evidence="2 3" key="1">
    <citation type="submission" date="2020-04" db="EMBL/GenBank/DDBJ databases">
        <title>Draft genome sequence of Caldanaerobacter sunterraneus. strain 1523vc isolated from Griffin hot spring, Kamchatka, Russia.</title>
        <authorList>
            <person name="Toshchakov S.V."/>
            <person name="Podosokorskaya O.A."/>
            <person name="Kublanov I.V."/>
            <person name="Korzhenkov A."/>
            <person name="Patrushev M.V."/>
        </authorList>
    </citation>
    <scope>NUCLEOTIDE SEQUENCE [LARGE SCALE GENOMIC DNA]</scope>
    <source>
        <strain evidence="2 3">1523vc</strain>
    </source>
</reference>
<gene>
    <name evidence="2" type="ORF">HKI81_04085</name>
</gene>
<sequence length="273" mass="31446">MNEKVKKLYDKLLQGVQEVFSSEKYVKFLEFSRNFRNYSFENTVLIYAQKPDATYVAGYKTWEKLGRHVKKGEKGIAIFAPLIKKYKIVNEETGEEEEITKLNGFRIVHVFDISQTEGKDIPSLVSYLETNTAEDLFQKLLKFSPVPVRYDNLPPLQNGYYSINRKEIVLSNKIKGDQLTKTLLHEIIHSIVENDAIEDKEDKRRAEIIAESVTYIVANHFGLDTSDYSFGYVAGWSGDPKRLIKWGSEIMRIANFIIDKISDIPVDEMKLAS</sequence>
<organism evidence="2 3">
    <name type="scientific">Caldanaerobacter subterraneus</name>
    <dbReference type="NCBI Taxonomy" id="911092"/>
    <lineage>
        <taxon>Bacteria</taxon>
        <taxon>Bacillati</taxon>
        <taxon>Bacillota</taxon>
        <taxon>Clostridia</taxon>
        <taxon>Thermoanaerobacterales</taxon>
        <taxon>Thermoanaerobacteraceae</taxon>
        <taxon>Caldanaerobacter</taxon>
    </lineage>
</organism>